<dbReference type="InterPro" id="IPR026444">
    <property type="entry name" value="Secre_tail"/>
</dbReference>
<evidence type="ECO:0000256" key="5">
    <source>
        <dbReference type="PROSITE-ProRule" id="PRU01100"/>
    </source>
</evidence>
<evidence type="ECO:0000256" key="2">
    <source>
        <dbReference type="ARBA" id="ARBA00022729"/>
    </source>
</evidence>
<dbReference type="GO" id="GO:0030246">
    <property type="term" value="F:carbohydrate binding"/>
    <property type="evidence" value="ECO:0007669"/>
    <property type="project" value="InterPro"/>
</dbReference>
<dbReference type="Pfam" id="PF18962">
    <property type="entry name" value="Por_Secre_tail"/>
    <property type="match status" value="1"/>
</dbReference>
<evidence type="ECO:0000256" key="1">
    <source>
        <dbReference type="ARBA" id="ARBA00007754"/>
    </source>
</evidence>
<evidence type="ECO:0000256" key="3">
    <source>
        <dbReference type="ARBA" id="ARBA00022801"/>
    </source>
</evidence>
<protein>
    <submittedName>
        <fullName evidence="9">Por secretion system C-terminal sorting domain-containing protein</fullName>
    </submittedName>
</protein>
<dbReference type="GO" id="GO:0006080">
    <property type="term" value="P:substituted mannan metabolic process"/>
    <property type="evidence" value="ECO:0007669"/>
    <property type="project" value="InterPro"/>
</dbReference>
<accession>A0A1M6HBG8</accession>
<keyword evidence="4 5" id="KW-0326">Glycosidase</keyword>
<dbReference type="PANTHER" id="PTHR40079:SF4">
    <property type="entry name" value="GH26 DOMAIN-CONTAINING PROTEIN-RELATED"/>
    <property type="match status" value="1"/>
</dbReference>
<dbReference type="EMBL" id="FQYP01000006">
    <property type="protein sequence ID" value="SHJ19598.1"/>
    <property type="molecule type" value="Genomic_DNA"/>
</dbReference>
<evidence type="ECO:0000259" key="8">
    <source>
        <dbReference type="PROSITE" id="PS51764"/>
    </source>
</evidence>
<feature type="active site" description="Proton donor" evidence="5">
    <location>
        <position position="1018"/>
    </location>
</feature>
<dbReference type="InterPro" id="IPR005084">
    <property type="entry name" value="CBM6"/>
</dbReference>
<keyword evidence="3 5" id="KW-0378">Hydrolase</keyword>
<dbReference type="Gene3D" id="3.20.20.80">
    <property type="entry name" value="Glycosidases"/>
    <property type="match status" value="2"/>
</dbReference>
<feature type="active site" description="Proton donor" evidence="5">
    <location>
        <position position="157"/>
    </location>
</feature>
<dbReference type="Pfam" id="PF02156">
    <property type="entry name" value="Glyco_hydro_26"/>
    <property type="match status" value="2"/>
</dbReference>
<evidence type="ECO:0000313" key="9">
    <source>
        <dbReference type="EMBL" id="SHJ19598.1"/>
    </source>
</evidence>
<reference evidence="10" key="1">
    <citation type="submission" date="2016-11" db="EMBL/GenBank/DDBJ databases">
        <authorList>
            <person name="Varghese N."/>
            <person name="Submissions S."/>
        </authorList>
    </citation>
    <scope>NUCLEOTIDE SEQUENCE [LARGE SCALE GENOMIC DNA]</scope>
    <source>
        <strain evidence="10">DSM 22623</strain>
    </source>
</reference>
<dbReference type="PROSITE" id="PS51175">
    <property type="entry name" value="CBM6"/>
    <property type="match status" value="1"/>
</dbReference>
<dbReference type="InterPro" id="IPR000805">
    <property type="entry name" value="Glyco_hydro_26"/>
</dbReference>
<feature type="active site" description="Nucleophile" evidence="5">
    <location>
        <position position="253"/>
    </location>
</feature>
<dbReference type="NCBIfam" id="TIGR04183">
    <property type="entry name" value="Por_Secre_tail"/>
    <property type="match status" value="1"/>
</dbReference>
<evidence type="ECO:0000313" key="10">
    <source>
        <dbReference type="Proteomes" id="UP000184432"/>
    </source>
</evidence>
<dbReference type="OrthoDB" id="3179827at2"/>
<dbReference type="STRING" id="570521.SAMN04488508_106194"/>
<dbReference type="Proteomes" id="UP000184432">
    <property type="component" value="Unassembled WGS sequence"/>
</dbReference>
<dbReference type="InterPro" id="IPR017853">
    <property type="entry name" value="GH"/>
</dbReference>
<feature type="chain" id="PRO_5013336795" evidence="6">
    <location>
        <begin position="25"/>
        <end position="1340"/>
    </location>
</feature>
<feature type="domain" description="GH26" evidence="8">
    <location>
        <begin position="879"/>
        <end position="1193"/>
    </location>
</feature>
<proteinExistence type="inferred from homology"/>
<dbReference type="RefSeq" id="WP_073317022.1">
    <property type="nucleotide sequence ID" value="NZ_FQYP01000006.1"/>
</dbReference>
<dbReference type="CDD" id="cd02795">
    <property type="entry name" value="CBM6-CBM35-CBM36_like"/>
    <property type="match status" value="1"/>
</dbReference>
<feature type="domain" description="GH26" evidence="8">
    <location>
        <begin position="1"/>
        <end position="336"/>
    </location>
</feature>
<dbReference type="SUPFAM" id="SSF51445">
    <property type="entry name" value="(Trans)glycosidases"/>
    <property type="match status" value="2"/>
</dbReference>
<feature type="domain" description="CBM6" evidence="7">
    <location>
        <begin position="401"/>
        <end position="520"/>
    </location>
</feature>
<organism evidence="9 10">
    <name type="scientific">Aquimarina spongiae</name>
    <dbReference type="NCBI Taxonomy" id="570521"/>
    <lineage>
        <taxon>Bacteria</taxon>
        <taxon>Pseudomonadati</taxon>
        <taxon>Bacteroidota</taxon>
        <taxon>Flavobacteriia</taxon>
        <taxon>Flavobacteriales</taxon>
        <taxon>Flavobacteriaceae</taxon>
        <taxon>Aquimarina</taxon>
    </lineage>
</organism>
<dbReference type="GO" id="GO:0016985">
    <property type="term" value="F:mannan endo-1,4-beta-mannosidase activity"/>
    <property type="evidence" value="ECO:0007669"/>
    <property type="project" value="InterPro"/>
</dbReference>
<dbReference type="InterPro" id="IPR022790">
    <property type="entry name" value="GH26_dom"/>
</dbReference>
<keyword evidence="10" id="KW-1185">Reference proteome</keyword>
<sequence>MLTFNTNRILLLLLICIGYTSSFSQNTTPGKFAPTDGKTMLIIGQDLGAVAGYVNSGQFPTPAGVTMYTDLYTMAGLNDITNYGAGDIGLQEAMSRYPNSGLSIGFWMREEADGQGEDHPNGLTELVNGLHNDELNKFADFAKRNSPRPIYLRIGYEFDGPWNNYDQNRYKAGYRYIVDYLNGQGVTNVAYVWQSATWGENAPNIIDGYYPGDDYVDYVGLSFFFFAQDFNAANLEYALEFARNKNKPMMVAEASAQYYEFDQGTYHFNGVTNLGSQAIWDQFFRDQLIPFIDNNNDVIRILAWINADWQSQPLWADSGVHWGDTRIETNPLITTNWNNYINNGNFLHGGPNLLSDLGITNTPPPPPNPSCNDGIQNGDETGIDCGGSCTPCDTGGGETTTKIEAETASLSGQAQFYNDGPASGGQGVAFLDQNGNGFTINNAPKAQQVEVIYASQNSGGISVLVNGQDVGTLNFTSNGAWVGSYTTTSITVDVPAGASFQIINQGGGDQALNVDYLNFINNDGGNTNEPCTDNDIPNATVSSIDESTQGANDGSITFSFGDTADRTNIEFSIDGGATYPYNVLDNSGSTTISNLAPGNYGTYIRWGNDECARNLQQITINSGTPSGAGCSDCVNFNETGTSSFSNQDNAANINIQDNGLTAVLSDNTWRRTNTRYNITANTVIEFEFQSTSQGEIHGIGFDSDEQLSATQIFQLYGTQNWGNRDFDYTQSGYQPFSIKVGDYYTGNNMYLILVNDKDQNPTGNTSYFRNVRIFEDTTGNEPCTGNDIPNATVSSTNETSQGANDGSITFSFNDAPNRSNIEFSIDGGATYPYNVADNSGSTTVSNLSPGNYSTFVRWGNDECARSLNNVTIAAGTSNPPGNTTESYLEPSTGEKMIFIGQDLLSVSDYISDCGNCPTPTGIATYVNLANVLLQGNNGALGWTQNDQPLGIDIDWGGGPLNAHSAAVGFPNSAVQIGLYLVGETNNITGGGRDAEIRQLADFFKSLNSTAFYLRIGYEFDGNWNGYDGPSYINAYRRIVDILRQQGVTNVAYVWQSSTSPIDDILDGGRENLLNYYPGDDYVDWFGMSWFLRPNETATVNNNTPSTQLFLGNELVSLARERGKAVMIAEAADQGYDNQQLTNSNISPVWDGAAAQGTVSKSGSQIWNEWFIPYFNFINDNEDVIKAITYINADWDSQGLWDAPYEQGYWGDTRIQVNPTLENNWVNQITQSGWIHGSSNLNSILGLNTQRNAINSGNNTLEDNLKVYPNPSSGMVYINGNELIQVQVSDLNGREIKTISIEPGKATKSFQLDLQGVEQGMYLITTWDINKTVNHKRIVIK</sequence>
<feature type="signal peptide" evidence="6">
    <location>
        <begin position="1"/>
        <end position="24"/>
    </location>
</feature>
<feature type="active site" description="Nucleophile" evidence="5">
    <location>
        <position position="1129"/>
    </location>
</feature>
<keyword evidence="2 6" id="KW-0732">Signal</keyword>
<dbReference type="PROSITE" id="PS51764">
    <property type="entry name" value="GH26"/>
    <property type="match status" value="2"/>
</dbReference>
<evidence type="ECO:0000256" key="4">
    <source>
        <dbReference type="ARBA" id="ARBA00023295"/>
    </source>
</evidence>
<comment type="similarity">
    <text evidence="1 5">Belongs to the glycosyl hydrolase 26 family.</text>
</comment>
<dbReference type="PANTHER" id="PTHR40079">
    <property type="entry name" value="MANNAN ENDO-1,4-BETA-MANNOSIDASE E-RELATED"/>
    <property type="match status" value="1"/>
</dbReference>
<dbReference type="Gene3D" id="2.60.120.260">
    <property type="entry name" value="Galactose-binding domain-like"/>
    <property type="match status" value="1"/>
</dbReference>
<evidence type="ECO:0000256" key="6">
    <source>
        <dbReference type="SAM" id="SignalP"/>
    </source>
</evidence>
<evidence type="ECO:0000259" key="7">
    <source>
        <dbReference type="PROSITE" id="PS51175"/>
    </source>
</evidence>
<dbReference type="InterPro" id="IPR008979">
    <property type="entry name" value="Galactose-bd-like_sf"/>
</dbReference>
<gene>
    <name evidence="9" type="ORF">SAMN04488508_106194</name>
</gene>
<dbReference type="SUPFAM" id="SSF49785">
    <property type="entry name" value="Galactose-binding domain-like"/>
    <property type="match status" value="1"/>
</dbReference>
<name>A0A1M6HBG8_9FLAO</name>